<dbReference type="SUPFAM" id="SSF46894">
    <property type="entry name" value="C-terminal effector domain of the bipartite response regulators"/>
    <property type="match status" value="1"/>
</dbReference>
<dbReference type="InterPro" id="IPR011006">
    <property type="entry name" value="CheY-like_superfamily"/>
</dbReference>
<dbReference type="CDD" id="cd17535">
    <property type="entry name" value="REC_NarL-like"/>
    <property type="match status" value="1"/>
</dbReference>
<keyword evidence="1 3" id="KW-0597">Phosphoprotein</keyword>
<dbReference type="InterPro" id="IPR051015">
    <property type="entry name" value="EvgA-like"/>
</dbReference>
<comment type="caution">
    <text evidence="6">The sequence shown here is derived from an EMBL/GenBank/DDBJ whole genome shotgun (WGS) entry which is preliminary data.</text>
</comment>
<dbReference type="InterPro" id="IPR000792">
    <property type="entry name" value="Tscrpt_reg_LuxR_C"/>
</dbReference>
<dbReference type="SUPFAM" id="SSF52172">
    <property type="entry name" value="CheY-like"/>
    <property type="match status" value="1"/>
</dbReference>
<dbReference type="PRINTS" id="PR00038">
    <property type="entry name" value="HTHLUXR"/>
</dbReference>
<evidence type="ECO:0000256" key="1">
    <source>
        <dbReference type="ARBA" id="ARBA00022553"/>
    </source>
</evidence>
<feature type="modified residue" description="4-aspartylphosphate" evidence="3">
    <location>
        <position position="55"/>
    </location>
</feature>
<dbReference type="SMART" id="SM00421">
    <property type="entry name" value="HTH_LUXR"/>
    <property type="match status" value="1"/>
</dbReference>
<evidence type="ECO:0000259" key="5">
    <source>
        <dbReference type="PROSITE" id="PS50110"/>
    </source>
</evidence>
<dbReference type="InterPro" id="IPR036388">
    <property type="entry name" value="WH-like_DNA-bd_sf"/>
</dbReference>
<organism evidence="6 7">
    <name type="scientific">Seohaeicola saemankumensis</name>
    <dbReference type="NCBI Taxonomy" id="481181"/>
    <lineage>
        <taxon>Bacteria</taxon>
        <taxon>Pseudomonadati</taxon>
        <taxon>Pseudomonadota</taxon>
        <taxon>Alphaproteobacteria</taxon>
        <taxon>Rhodobacterales</taxon>
        <taxon>Roseobacteraceae</taxon>
        <taxon>Seohaeicola</taxon>
    </lineage>
</organism>
<evidence type="ECO:0000259" key="4">
    <source>
        <dbReference type="PROSITE" id="PS50043"/>
    </source>
</evidence>
<dbReference type="InterPro" id="IPR001789">
    <property type="entry name" value="Sig_transdc_resp-reg_receiver"/>
</dbReference>
<dbReference type="Proteomes" id="UP001597151">
    <property type="component" value="Unassembled WGS sequence"/>
</dbReference>
<evidence type="ECO:0000256" key="2">
    <source>
        <dbReference type="ARBA" id="ARBA00023125"/>
    </source>
</evidence>
<evidence type="ECO:0000256" key="3">
    <source>
        <dbReference type="PROSITE-ProRule" id="PRU00169"/>
    </source>
</evidence>
<proteinExistence type="predicted"/>
<dbReference type="PANTHER" id="PTHR45566">
    <property type="entry name" value="HTH-TYPE TRANSCRIPTIONAL REGULATOR YHJB-RELATED"/>
    <property type="match status" value="1"/>
</dbReference>
<dbReference type="PROSITE" id="PS50043">
    <property type="entry name" value="HTH_LUXR_2"/>
    <property type="match status" value="1"/>
</dbReference>
<dbReference type="PANTHER" id="PTHR45566:SF2">
    <property type="entry name" value="NARL SUBFAMILY"/>
    <property type="match status" value="1"/>
</dbReference>
<keyword evidence="7" id="KW-1185">Reference proteome</keyword>
<feature type="domain" description="Response regulatory" evidence="5">
    <location>
        <begin position="4"/>
        <end position="120"/>
    </location>
</feature>
<gene>
    <name evidence="6" type="ORF">ACFQ3C_15280</name>
</gene>
<protein>
    <submittedName>
        <fullName evidence="6">Response regulator transcription factor</fullName>
    </submittedName>
</protein>
<reference evidence="7" key="1">
    <citation type="journal article" date="2019" name="Int. J. Syst. Evol. Microbiol.">
        <title>The Global Catalogue of Microorganisms (GCM) 10K type strain sequencing project: providing services to taxonomists for standard genome sequencing and annotation.</title>
        <authorList>
            <consortium name="The Broad Institute Genomics Platform"/>
            <consortium name="The Broad Institute Genome Sequencing Center for Infectious Disease"/>
            <person name="Wu L."/>
            <person name="Ma J."/>
        </authorList>
    </citation>
    <scope>NUCLEOTIDE SEQUENCE [LARGE SCALE GENOMIC DNA]</scope>
    <source>
        <strain evidence="7">CCUG 55328</strain>
    </source>
</reference>
<feature type="domain" description="HTH luxR-type" evidence="4">
    <location>
        <begin position="138"/>
        <end position="203"/>
    </location>
</feature>
<accession>A0ABW3TFS9</accession>
<evidence type="ECO:0000313" key="7">
    <source>
        <dbReference type="Proteomes" id="UP001597151"/>
    </source>
</evidence>
<dbReference type="Pfam" id="PF00072">
    <property type="entry name" value="Response_reg"/>
    <property type="match status" value="1"/>
</dbReference>
<keyword evidence="2" id="KW-0238">DNA-binding</keyword>
<name>A0ABW3TFS9_9RHOB</name>
<dbReference type="InterPro" id="IPR058245">
    <property type="entry name" value="NreC/VraR/RcsB-like_REC"/>
</dbReference>
<dbReference type="CDD" id="cd06170">
    <property type="entry name" value="LuxR_C_like"/>
    <property type="match status" value="1"/>
</dbReference>
<evidence type="ECO:0000313" key="6">
    <source>
        <dbReference type="EMBL" id="MFD1196035.1"/>
    </source>
</evidence>
<sequence length="205" mass="22335">MKSRILIADDHDLVRETLASYLAKEVDVDVSQSRDLDGALALIGTDGAFDLVLLDLTMPGMTMPSGLIRCLEANRPGPVALLTGTTSEDIEHRAILDGAADYLPKTLAPNALVDRIKRILAGDVARPRETGDTAGDAQTRGTPVLTRREREVLQGICAGKSNREIAQDLDVQEVTVKLHFRTLSRKLDARNRTHAALIARDLHLI</sequence>
<dbReference type="SMART" id="SM00448">
    <property type="entry name" value="REC"/>
    <property type="match status" value="1"/>
</dbReference>
<dbReference type="Gene3D" id="1.10.10.10">
    <property type="entry name" value="Winged helix-like DNA-binding domain superfamily/Winged helix DNA-binding domain"/>
    <property type="match status" value="1"/>
</dbReference>
<dbReference type="RefSeq" id="WP_380793573.1">
    <property type="nucleotide sequence ID" value="NZ_JBHTKR010000006.1"/>
</dbReference>
<dbReference type="Gene3D" id="3.40.50.2300">
    <property type="match status" value="1"/>
</dbReference>
<dbReference type="EMBL" id="JBHTKR010000006">
    <property type="protein sequence ID" value="MFD1196035.1"/>
    <property type="molecule type" value="Genomic_DNA"/>
</dbReference>
<dbReference type="Pfam" id="PF00196">
    <property type="entry name" value="GerE"/>
    <property type="match status" value="1"/>
</dbReference>
<dbReference type="InterPro" id="IPR016032">
    <property type="entry name" value="Sig_transdc_resp-reg_C-effctor"/>
</dbReference>
<dbReference type="PROSITE" id="PS50110">
    <property type="entry name" value="RESPONSE_REGULATORY"/>
    <property type="match status" value="1"/>
</dbReference>